<dbReference type="SMR" id="A0A1G4HYW8"/>
<feature type="coiled-coil region" evidence="1">
    <location>
        <begin position="157"/>
        <end position="191"/>
    </location>
</feature>
<reference evidence="2" key="1">
    <citation type="submission" date="2016-09" db="EMBL/GenBank/DDBJ databases">
        <authorList>
            <person name="Hebert L."/>
            <person name="Moumen B."/>
        </authorList>
    </citation>
    <scope>NUCLEOTIDE SEQUENCE [LARGE SCALE GENOMIC DNA]</scope>
    <source>
        <strain evidence="2">OVI</strain>
    </source>
</reference>
<dbReference type="AlphaFoldDB" id="A0A1G4HYW8"/>
<accession>A0A1G4HYW8</accession>
<gene>
    <name evidence="2" type="ORF">TEOVI_000567100</name>
</gene>
<keyword evidence="3" id="KW-1185">Reference proteome</keyword>
<evidence type="ECO:0000313" key="2">
    <source>
        <dbReference type="EMBL" id="SCU64506.1"/>
    </source>
</evidence>
<name>A0A1G4HYW8_TRYEQ</name>
<sequence length="438" mass="50787">MADVSADSDAQVELERLNDVIDKYTCQVEHIDNLLQELEEENNSDSVSRQIAEYQSALESHPENIPAEDALEVITRLENTLKIVQRRNHLLEKENGTQNRLLEERSNVLLNATKTFDHIVDVTGWHDKFLFDAEDLRSKVADIREMSNIEAVVQKELRVAQGIIKKKEAALRQLEELVEQGKEQEAVLNNVYNDIRVKERDCSEVEMQLVRLRKSVAKTDEALAVFDLHNQNASLAYMESDRDYLRDSVAEMKSTTRRQDNVIKAQLTRQQQLQTRLDVIMKSLREMKLDKKYERNIPKSALVPSASREEPEDVSKILPESECIPVPTYRLLHKNNEMLRVIVMRKNMLVLEKNAVIEALEAGLAKYGSALITTYKEQQDLRQNKDMELIELMDDLQQQHSNYLEKLEELRLQNAALKKKMYRSTRQHAPLKGTRPMR</sequence>
<feature type="coiled-coil region" evidence="1">
    <location>
        <begin position="67"/>
        <end position="94"/>
    </location>
</feature>
<dbReference type="Proteomes" id="UP000195570">
    <property type="component" value="Unassembled WGS sequence"/>
</dbReference>
<evidence type="ECO:0000313" key="3">
    <source>
        <dbReference type="Proteomes" id="UP000195570"/>
    </source>
</evidence>
<dbReference type="EMBL" id="CZPT02000078">
    <property type="protein sequence ID" value="SCU64506.1"/>
    <property type="molecule type" value="Genomic_DNA"/>
</dbReference>
<dbReference type="VEuPathDB" id="TriTrypDB:TEOVI_000567100"/>
<evidence type="ECO:0000256" key="1">
    <source>
        <dbReference type="SAM" id="Coils"/>
    </source>
</evidence>
<dbReference type="RefSeq" id="XP_067076257.1">
    <property type="nucleotide sequence ID" value="XM_067220156.1"/>
</dbReference>
<organism evidence="2 3">
    <name type="scientific">Trypanosoma equiperdum</name>
    <dbReference type="NCBI Taxonomy" id="5694"/>
    <lineage>
        <taxon>Eukaryota</taxon>
        <taxon>Discoba</taxon>
        <taxon>Euglenozoa</taxon>
        <taxon>Kinetoplastea</taxon>
        <taxon>Metakinetoplastina</taxon>
        <taxon>Trypanosomatida</taxon>
        <taxon>Trypanosomatidae</taxon>
        <taxon>Trypanosoma</taxon>
    </lineage>
</organism>
<comment type="caution">
    <text evidence="2">The sequence shown here is derived from an EMBL/GenBank/DDBJ whole genome shotgun (WGS) entry which is preliminary data.</text>
</comment>
<feature type="coiled-coil region" evidence="1">
    <location>
        <begin position="393"/>
        <end position="427"/>
    </location>
</feature>
<dbReference type="GeneID" id="92379611"/>
<proteinExistence type="predicted"/>
<keyword evidence="1" id="KW-0175">Coiled coil</keyword>
<protein>
    <submittedName>
        <fullName evidence="2">Uncharacterized protein</fullName>
    </submittedName>
</protein>